<dbReference type="Pfam" id="PF23598">
    <property type="entry name" value="LRR_14"/>
    <property type="match status" value="2"/>
</dbReference>
<reference evidence="6 7" key="1">
    <citation type="submission" date="2024-02" db="EMBL/GenBank/DDBJ databases">
        <authorList>
            <person name="Chen Y."/>
            <person name="Shah S."/>
            <person name="Dougan E. K."/>
            <person name="Thang M."/>
            <person name="Chan C."/>
        </authorList>
    </citation>
    <scope>NUCLEOTIDE SEQUENCE [LARGE SCALE GENOMIC DNA]</scope>
</reference>
<dbReference type="SMART" id="SM00365">
    <property type="entry name" value="LRR_SD22"/>
    <property type="match status" value="6"/>
</dbReference>
<name>A0ABP0SA89_9DINO</name>
<protein>
    <recommendedName>
        <fullName evidence="5">Disease resistance R13L4/SHOC-2-like LRR domain-containing protein</fullName>
    </recommendedName>
</protein>
<dbReference type="InterPro" id="IPR001611">
    <property type="entry name" value="Leu-rich_rpt"/>
</dbReference>
<feature type="transmembrane region" description="Helical" evidence="3">
    <location>
        <begin position="724"/>
        <end position="750"/>
    </location>
</feature>
<keyword evidence="3" id="KW-0812">Transmembrane</keyword>
<feature type="chain" id="PRO_5045630328" description="Disease resistance R13L4/SHOC-2-like LRR domain-containing protein" evidence="4">
    <location>
        <begin position="19"/>
        <end position="1171"/>
    </location>
</feature>
<dbReference type="SMART" id="SM00364">
    <property type="entry name" value="LRR_BAC"/>
    <property type="match status" value="11"/>
</dbReference>
<evidence type="ECO:0000259" key="5">
    <source>
        <dbReference type="Pfam" id="PF23598"/>
    </source>
</evidence>
<feature type="transmembrane region" description="Helical" evidence="3">
    <location>
        <begin position="1100"/>
        <end position="1130"/>
    </location>
</feature>
<feature type="domain" description="Disease resistance R13L4/SHOC-2-like LRR" evidence="5">
    <location>
        <begin position="216"/>
        <end position="314"/>
    </location>
</feature>
<sequence>MAAWAWRLFVVLRANTESLPDTERRAEEQKVLQEIFPDGHDFCEDDRITCQDGHVTEIRADNEGGEVQLRETLPEAIGEMRYLTRLWFQNNNLSSLPESLGNLHNLQFLDLSNNSLHSLPESLGNFQKLQELFLSYNHFNSLPEFVGNLQSLQRLYVSSNQLSSVPESLGNLQRLRKLGLSNNALSSLPEFLGNLHTLWGLYASHNNIHSWPESFGKLKGLKRLDLRSNALSTLPESFGELQRLLGLDLGNNQLSSSPESFGNLSHLLKLTLSHNPLSSLPALVGNLKNLGELSLINCTLRALPESLGNLQSLLRLDLRANASGSLPDSLGHLQMLLGLDLSNNVLNSLPEYVGSLKNLRHLELQNNHLSSVPFSFGNLSSLEKLDLSNNKLSALPGSFHKLTNLKHLYLQHNNLTSFFNTSGKNLQLEVLLLNDNQLSNDLLAFCGLKNASTLYLHQNRLGGQIPGMIAELNSIQVLTLHRNSLTGKIPSELATLPSLQLLTLHENRLTGEIPPSFSVRNASALVFLSAFSNDLTGSVPEMTLRGGCVDDQSFRMEAAWKKRDASVTSTISCARKDELDNFDLTSEERQQIQDACPNVYGLCGTAPARGPTLLLQSNRLSCPLPSRVEDPEVESSNFTLRSLVIAGNMLGNHWVDLPEWVSESERQPFLYISSSKILGVPVSDMQRFLLSFLGLLTLYALALRKMKWRECVKDMPNQDDLTQLSHAFLIRSILLMGPAALLLLLCYTWHSSYYQCGHQFAKTTLAYFDGSRYAQFALACLWLVWVLGWLDLIRLVPKPTAEAVDRLVRGGSFSKAMWWCIWMIIVVVLSSPSLGYAFVQSLPKQNSLGLSSTYVSKAIHFGAALLMILIDLLITPKLAMWFSKRSRVPRSMLLMAARTGTMWLNATLCAIYMNEHCVRGWTTFWPMCDPESDLYRNFKVSLGRHPLLDPIRDLCARNDRWWTTDACPRSVVETLAPLFLAKLLQRAFVQPVLVLWLWKRSAQIDGQLHICPLAFLGIKCQIRTSRSLDRAQQATLLVTLAEVAIIWSPLVPLLLPAAAMAAATNLLLFHLGPREFRATVPSLEAGETASMSRKYMQASVSMLLIFQMWFALTSGLCGTSLLALAAVVFLSDTLLGLSWHCSRLCGRGRAGVASRGSGSSTLEEAIEIMER</sequence>
<accession>A0ABP0SA89</accession>
<evidence type="ECO:0000313" key="7">
    <source>
        <dbReference type="Proteomes" id="UP001642484"/>
    </source>
</evidence>
<keyword evidence="4" id="KW-0732">Signal</keyword>
<keyword evidence="3" id="KW-1133">Transmembrane helix</keyword>
<gene>
    <name evidence="6" type="ORF">CCMP2556_LOCUS50875</name>
</gene>
<keyword evidence="2" id="KW-0677">Repeat</keyword>
<feature type="transmembrane region" description="Helical" evidence="3">
    <location>
        <begin position="1045"/>
        <end position="1068"/>
    </location>
</feature>
<keyword evidence="1" id="KW-0433">Leucine-rich repeat</keyword>
<dbReference type="PANTHER" id="PTHR48054">
    <property type="entry name" value="RECEPTOR KINASE-LIKE PROTEIN XA21"/>
    <property type="match status" value="1"/>
</dbReference>
<keyword evidence="7" id="KW-1185">Reference proteome</keyword>
<feature type="signal peptide" evidence="4">
    <location>
        <begin position="1"/>
        <end position="18"/>
    </location>
</feature>
<feature type="domain" description="Disease resistance R13L4/SHOC-2-like LRR" evidence="5">
    <location>
        <begin position="76"/>
        <end position="180"/>
    </location>
</feature>
<feature type="transmembrane region" description="Helical" evidence="3">
    <location>
        <begin position="685"/>
        <end position="703"/>
    </location>
</feature>
<evidence type="ECO:0000256" key="2">
    <source>
        <dbReference type="ARBA" id="ARBA00022737"/>
    </source>
</evidence>
<dbReference type="Pfam" id="PF13855">
    <property type="entry name" value="LRR_8"/>
    <property type="match status" value="2"/>
</dbReference>
<organism evidence="6 7">
    <name type="scientific">Durusdinium trenchii</name>
    <dbReference type="NCBI Taxonomy" id="1381693"/>
    <lineage>
        <taxon>Eukaryota</taxon>
        <taxon>Sar</taxon>
        <taxon>Alveolata</taxon>
        <taxon>Dinophyceae</taxon>
        <taxon>Suessiales</taxon>
        <taxon>Symbiodiniaceae</taxon>
        <taxon>Durusdinium</taxon>
    </lineage>
</organism>
<evidence type="ECO:0000256" key="4">
    <source>
        <dbReference type="SAM" id="SignalP"/>
    </source>
</evidence>
<dbReference type="InterPro" id="IPR032675">
    <property type="entry name" value="LRR_dom_sf"/>
</dbReference>
<dbReference type="SMART" id="SM00369">
    <property type="entry name" value="LRR_TYP"/>
    <property type="match status" value="14"/>
</dbReference>
<feature type="transmembrane region" description="Helical" evidence="3">
    <location>
        <begin position="773"/>
        <end position="796"/>
    </location>
</feature>
<evidence type="ECO:0000256" key="1">
    <source>
        <dbReference type="ARBA" id="ARBA00022614"/>
    </source>
</evidence>
<dbReference type="InterPro" id="IPR052592">
    <property type="entry name" value="LRR-RLK"/>
</dbReference>
<dbReference type="Proteomes" id="UP001642484">
    <property type="component" value="Unassembled WGS sequence"/>
</dbReference>
<feature type="transmembrane region" description="Helical" evidence="3">
    <location>
        <begin position="816"/>
        <end position="839"/>
    </location>
</feature>
<dbReference type="InterPro" id="IPR055414">
    <property type="entry name" value="LRR_R13L4/SHOC2-like"/>
</dbReference>
<proteinExistence type="predicted"/>
<dbReference type="SUPFAM" id="SSF52047">
    <property type="entry name" value="RNI-like"/>
    <property type="match status" value="1"/>
</dbReference>
<dbReference type="Gene3D" id="3.80.10.10">
    <property type="entry name" value="Ribonuclease Inhibitor"/>
    <property type="match status" value="5"/>
</dbReference>
<keyword evidence="3" id="KW-0472">Membrane</keyword>
<dbReference type="PANTHER" id="PTHR48054:SF82">
    <property type="entry name" value="LRR RECEPTOR-LIKE SERINE_THREONINE-PROTEIN KINASE FLS2"/>
    <property type="match status" value="1"/>
</dbReference>
<evidence type="ECO:0000313" key="6">
    <source>
        <dbReference type="EMBL" id="CAK9109274.1"/>
    </source>
</evidence>
<dbReference type="InterPro" id="IPR003591">
    <property type="entry name" value="Leu-rich_rpt_typical-subtyp"/>
</dbReference>
<dbReference type="PRINTS" id="PR00019">
    <property type="entry name" value="LEURICHRPT"/>
</dbReference>
<comment type="caution">
    <text evidence="6">The sequence shown here is derived from an EMBL/GenBank/DDBJ whole genome shotgun (WGS) entry which is preliminary data.</text>
</comment>
<dbReference type="PROSITE" id="PS51450">
    <property type="entry name" value="LRR"/>
    <property type="match status" value="8"/>
</dbReference>
<dbReference type="EMBL" id="CAXAMN010027195">
    <property type="protein sequence ID" value="CAK9109274.1"/>
    <property type="molecule type" value="Genomic_DNA"/>
</dbReference>
<evidence type="ECO:0000256" key="3">
    <source>
        <dbReference type="SAM" id="Phobius"/>
    </source>
</evidence>
<feature type="transmembrane region" description="Helical" evidence="3">
    <location>
        <begin position="859"/>
        <end position="880"/>
    </location>
</feature>
<dbReference type="SUPFAM" id="SSF52058">
    <property type="entry name" value="L domain-like"/>
    <property type="match status" value="1"/>
</dbReference>